<feature type="transmembrane region" description="Helical" evidence="1">
    <location>
        <begin position="59"/>
        <end position="78"/>
    </location>
</feature>
<keyword evidence="1" id="KW-0472">Membrane</keyword>
<organism evidence="2 3">
    <name type="scientific">Toxocara canis</name>
    <name type="common">Canine roundworm</name>
    <dbReference type="NCBI Taxonomy" id="6265"/>
    <lineage>
        <taxon>Eukaryota</taxon>
        <taxon>Metazoa</taxon>
        <taxon>Ecdysozoa</taxon>
        <taxon>Nematoda</taxon>
        <taxon>Chromadorea</taxon>
        <taxon>Rhabditida</taxon>
        <taxon>Spirurina</taxon>
        <taxon>Ascaridomorpha</taxon>
        <taxon>Ascaridoidea</taxon>
        <taxon>Toxocaridae</taxon>
        <taxon>Toxocara</taxon>
    </lineage>
</organism>
<name>A0A0B2V0D3_TOXCA</name>
<proteinExistence type="predicted"/>
<reference evidence="2 3" key="1">
    <citation type="submission" date="2014-11" db="EMBL/GenBank/DDBJ databases">
        <title>Genetic blueprint of the zoonotic pathogen Toxocara canis.</title>
        <authorList>
            <person name="Zhu X.-Q."/>
            <person name="Korhonen P.K."/>
            <person name="Cai H."/>
            <person name="Young N.D."/>
            <person name="Nejsum P."/>
            <person name="von Samson-Himmelstjerna G."/>
            <person name="Boag P.R."/>
            <person name="Tan P."/>
            <person name="Li Q."/>
            <person name="Min J."/>
            <person name="Yang Y."/>
            <person name="Wang X."/>
            <person name="Fang X."/>
            <person name="Hall R.S."/>
            <person name="Hofmann A."/>
            <person name="Sternberg P.W."/>
            <person name="Jex A.R."/>
            <person name="Gasser R.B."/>
        </authorList>
    </citation>
    <scope>NUCLEOTIDE SEQUENCE [LARGE SCALE GENOMIC DNA]</scope>
    <source>
        <strain evidence="2">PN_DK_2014</strain>
    </source>
</reference>
<evidence type="ECO:0000256" key="1">
    <source>
        <dbReference type="SAM" id="Phobius"/>
    </source>
</evidence>
<protein>
    <recommendedName>
        <fullName evidence="4">Transmembrane protein</fullName>
    </recommendedName>
</protein>
<keyword evidence="3" id="KW-1185">Reference proteome</keyword>
<feature type="transmembrane region" description="Helical" evidence="1">
    <location>
        <begin position="85"/>
        <end position="107"/>
    </location>
</feature>
<feature type="transmembrane region" description="Helical" evidence="1">
    <location>
        <begin position="140"/>
        <end position="160"/>
    </location>
</feature>
<keyword evidence="1" id="KW-0812">Transmembrane</keyword>
<evidence type="ECO:0000313" key="2">
    <source>
        <dbReference type="EMBL" id="KHN74924.1"/>
    </source>
</evidence>
<comment type="caution">
    <text evidence="2">The sequence shown here is derived from an EMBL/GenBank/DDBJ whole genome shotgun (WGS) entry which is preliminary data.</text>
</comment>
<keyword evidence="1" id="KW-1133">Transmembrane helix</keyword>
<sequence>MNCEEGTKMKDDNDQHSCLYCGLYQLNSLYAETLTTICLVITLCLLIICSAFVSEEQLIVIAVAVILVITSTPAAIFFKSPFMLLPLISITALLIAACISLLTTFNIQQGDILELTRIRTFDDGVIELIQFPLDTKSVKVTLYFALLYLTLQMFAVYVCIRHYKIVRRLKMVNEQEESNIDWISYISDHCTETNQKLPSTEVPVNNRLIIPSAPPNTCHVHPFRPQPHLFPPPYGENRRCGQTV</sequence>
<gene>
    <name evidence="2" type="ORF">Tcan_09151</name>
</gene>
<evidence type="ECO:0000313" key="3">
    <source>
        <dbReference type="Proteomes" id="UP000031036"/>
    </source>
</evidence>
<dbReference type="EMBL" id="JPKZ01002808">
    <property type="protein sequence ID" value="KHN74924.1"/>
    <property type="molecule type" value="Genomic_DNA"/>
</dbReference>
<evidence type="ECO:0008006" key="4">
    <source>
        <dbReference type="Google" id="ProtNLM"/>
    </source>
</evidence>
<feature type="transmembrane region" description="Helical" evidence="1">
    <location>
        <begin position="34"/>
        <end position="53"/>
    </location>
</feature>
<accession>A0A0B2V0D3</accession>
<dbReference type="Proteomes" id="UP000031036">
    <property type="component" value="Unassembled WGS sequence"/>
</dbReference>
<dbReference type="AlphaFoldDB" id="A0A0B2V0D3"/>